<comment type="caution">
    <text evidence="3">The sequence shown here is derived from an EMBL/GenBank/DDBJ whole genome shotgun (WGS) entry which is preliminary data.</text>
</comment>
<dbReference type="EMBL" id="CACRYJ010000006">
    <property type="protein sequence ID" value="VZO35238.1"/>
    <property type="molecule type" value="Genomic_DNA"/>
</dbReference>
<keyword evidence="4" id="KW-1185">Reference proteome</keyword>
<evidence type="ECO:0000256" key="1">
    <source>
        <dbReference type="SAM" id="MobiDB-lite"/>
    </source>
</evidence>
<feature type="chain" id="PRO_5029810686" description="DUF3298 domain-containing protein" evidence="2">
    <location>
        <begin position="26"/>
        <end position="307"/>
    </location>
</feature>
<reference evidence="3 4" key="1">
    <citation type="submission" date="2019-11" db="EMBL/GenBank/DDBJ databases">
        <authorList>
            <person name="Criscuolo A."/>
        </authorList>
    </citation>
    <scope>NUCLEOTIDE SEQUENCE [LARGE SCALE GENOMIC DNA]</scope>
    <source>
        <strain evidence="3">CIP111667</strain>
    </source>
</reference>
<evidence type="ECO:0000313" key="3">
    <source>
        <dbReference type="EMBL" id="VZO35238.1"/>
    </source>
</evidence>
<organism evidence="3 4">
    <name type="scientific">Occultella aeris</name>
    <dbReference type="NCBI Taxonomy" id="2761496"/>
    <lineage>
        <taxon>Bacteria</taxon>
        <taxon>Bacillati</taxon>
        <taxon>Actinomycetota</taxon>
        <taxon>Actinomycetes</taxon>
        <taxon>Micrococcales</taxon>
        <taxon>Ruaniaceae</taxon>
        <taxon>Occultella</taxon>
    </lineage>
</organism>
<dbReference type="AlphaFoldDB" id="A0A7M4DEC4"/>
<dbReference type="PROSITE" id="PS51257">
    <property type="entry name" value="PROKAR_LIPOPROTEIN"/>
    <property type="match status" value="1"/>
</dbReference>
<feature type="region of interest" description="Disordered" evidence="1">
    <location>
        <begin position="27"/>
        <end position="46"/>
    </location>
</feature>
<feature type="compositionally biased region" description="Low complexity" evidence="1">
    <location>
        <begin position="32"/>
        <end position="46"/>
    </location>
</feature>
<proteinExistence type="predicted"/>
<evidence type="ECO:0000313" key="4">
    <source>
        <dbReference type="Proteomes" id="UP000419743"/>
    </source>
</evidence>
<dbReference type="RefSeq" id="WP_156739021.1">
    <property type="nucleotide sequence ID" value="NZ_CACRYJ010000006.1"/>
</dbReference>
<keyword evidence="2" id="KW-0732">Signal</keyword>
<evidence type="ECO:0008006" key="5">
    <source>
        <dbReference type="Google" id="ProtNLM"/>
    </source>
</evidence>
<gene>
    <name evidence="3" type="ORF">HALOF300_00464</name>
</gene>
<name>A0A7M4DEC4_9MICO</name>
<dbReference type="Proteomes" id="UP000419743">
    <property type="component" value="Unassembled WGS sequence"/>
</dbReference>
<evidence type="ECO:0000256" key="2">
    <source>
        <dbReference type="SAM" id="SignalP"/>
    </source>
</evidence>
<feature type="signal peptide" evidence="2">
    <location>
        <begin position="1"/>
        <end position="25"/>
    </location>
</feature>
<sequence length="307" mass="31492">MHRIRIIVAASALMLALSACTTAAADDPVQTTPPAAAGASATSEPPECAEAAADLVAYEPGSSYETVWSSTTEDPADLEPEVLAHPATIIVDTYTMTIVDSIDRDEDGVAYATGPPPCPVPVDPSWPVDSALVLDAYTFEILATLPSLNTPEDEDVATTTSLMSDALATGTLLDGAAAAPYTSLVADDLGADLGLEFVAAIRVTDTVVGGAYESPSGVGFTFRANRGADITPGQPVGSPTTPLAVPGAEGRTYSGPEWGLTAEAWGADRSCVVAVLAYPVTTEIPAWPAGYGEYLSTTVLPRLLATC</sequence>
<accession>A0A7M4DEC4</accession>
<protein>
    <recommendedName>
        <fullName evidence="5">DUF3298 domain-containing protein</fullName>
    </recommendedName>
</protein>